<evidence type="ECO:0000313" key="2">
    <source>
        <dbReference type="Proteomes" id="UP000250369"/>
    </source>
</evidence>
<dbReference type="Proteomes" id="UP000250369">
    <property type="component" value="Unassembled WGS sequence"/>
</dbReference>
<dbReference type="RefSeq" id="WP_113033459.1">
    <property type="nucleotide sequence ID" value="NZ_QMFB01000015.1"/>
</dbReference>
<organism evidence="1 2">
    <name type="scientific">Paenibacillus contaminans</name>
    <dbReference type="NCBI Taxonomy" id="450362"/>
    <lineage>
        <taxon>Bacteria</taxon>
        <taxon>Bacillati</taxon>
        <taxon>Bacillota</taxon>
        <taxon>Bacilli</taxon>
        <taxon>Bacillales</taxon>
        <taxon>Paenibacillaceae</taxon>
        <taxon>Paenibacillus</taxon>
    </lineage>
</organism>
<proteinExistence type="predicted"/>
<dbReference type="AlphaFoldDB" id="A0A329MFW7"/>
<evidence type="ECO:0000313" key="1">
    <source>
        <dbReference type="EMBL" id="RAV18841.1"/>
    </source>
</evidence>
<keyword evidence="2" id="KW-1185">Reference proteome</keyword>
<sequence length="98" mass="10780">MAITTAAHTKMKNWLQGIISHGTYTKGGVTTTMPIQSINLSGDVITVQFYLDDSVSGMITKFQVIDKDGGVFDDQPDSINKPNLNGLLITFKYTLKRI</sequence>
<name>A0A329MFW7_9BACL</name>
<reference evidence="1 2" key="1">
    <citation type="journal article" date="2009" name="Int. J. Syst. Evol. Microbiol.">
        <title>Paenibacillus contaminans sp. nov., isolated from a contaminated laboratory plate.</title>
        <authorList>
            <person name="Chou J.H."/>
            <person name="Lee J.H."/>
            <person name="Lin M.C."/>
            <person name="Chang P.S."/>
            <person name="Arun A.B."/>
            <person name="Young C.C."/>
            <person name="Chen W.M."/>
        </authorList>
    </citation>
    <scope>NUCLEOTIDE SEQUENCE [LARGE SCALE GENOMIC DNA]</scope>
    <source>
        <strain evidence="1 2">CKOBP-6</strain>
    </source>
</reference>
<comment type="caution">
    <text evidence="1">The sequence shown here is derived from an EMBL/GenBank/DDBJ whole genome shotgun (WGS) entry which is preliminary data.</text>
</comment>
<protein>
    <submittedName>
        <fullName evidence="1">Uncharacterized protein</fullName>
    </submittedName>
</protein>
<dbReference type="EMBL" id="QMFB01000015">
    <property type="protein sequence ID" value="RAV18841.1"/>
    <property type="molecule type" value="Genomic_DNA"/>
</dbReference>
<dbReference type="OrthoDB" id="2971311at2"/>
<gene>
    <name evidence="1" type="ORF">DQG23_24230</name>
</gene>
<accession>A0A329MFW7</accession>